<dbReference type="PANTHER" id="PTHR48043">
    <property type="entry name" value="EG:EG0003.4 PROTEIN-RELATED"/>
    <property type="match status" value="1"/>
</dbReference>
<keyword evidence="5" id="KW-1185">Reference proteome</keyword>
<dbReference type="Gene3D" id="3.40.50.2000">
    <property type="entry name" value="Glycogen Phosphorylase B"/>
    <property type="match status" value="2"/>
</dbReference>
<dbReference type="Proteomes" id="UP001642484">
    <property type="component" value="Unassembled WGS sequence"/>
</dbReference>
<evidence type="ECO:0000313" key="4">
    <source>
        <dbReference type="EMBL" id="CAK9038159.1"/>
    </source>
</evidence>
<dbReference type="SUPFAM" id="SSF53756">
    <property type="entry name" value="UDP-Glycosyltransferase/glycogen phosphorylase"/>
    <property type="match status" value="1"/>
</dbReference>
<keyword evidence="1" id="KW-0328">Glycosyltransferase</keyword>
<organism evidence="4 5">
    <name type="scientific">Durusdinium trenchii</name>
    <dbReference type="NCBI Taxonomy" id="1381693"/>
    <lineage>
        <taxon>Eukaryota</taxon>
        <taxon>Sar</taxon>
        <taxon>Alveolata</taxon>
        <taxon>Dinophyceae</taxon>
        <taxon>Suessiales</taxon>
        <taxon>Symbiodiniaceae</taxon>
        <taxon>Durusdinium</taxon>
    </lineage>
</organism>
<dbReference type="Pfam" id="PF00201">
    <property type="entry name" value="UDPGT"/>
    <property type="match status" value="1"/>
</dbReference>
<dbReference type="InterPro" id="IPR050271">
    <property type="entry name" value="UDP-glycosyltransferase"/>
</dbReference>
<evidence type="ECO:0000313" key="5">
    <source>
        <dbReference type="Proteomes" id="UP001642484"/>
    </source>
</evidence>
<proteinExistence type="predicted"/>
<dbReference type="EMBL" id="CAXAMN010012425">
    <property type="protein sequence ID" value="CAK9038159.1"/>
    <property type="molecule type" value="Genomic_DNA"/>
</dbReference>
<dbReference type="CDD" id="cd03784">
    <property type="entry name" value="GT1_Gtf-like"/>
    <property type="match status" value="1"/>
</dbReference>
<evidence type="ECO:0000256" key="1">
    <source>
        <dbReference type="ARBA" id="ARBA00022676"/>
    </source>
</evidence>
<name>A0ABP0LG46_9DINO</name>
<dbReference type="InterPro" id="IPR002213">
    <property type="entry name" value="UDP_glucos_trans"/>
</dbReference>
<dbReference type="EMBL" id="CAXAMN010012414">
    <property type="protein sequence ID" value="CAK9038138.1"/>
    <property type="molecule type" value="Genomic_DNA"/>
</dbReference>
<protein>
    <recommendedName>
        <fullName evidence="6">Glycosyltransferase</fullName>
    </recommendedName>
</protein>
<evidence type="ECO:0000313" key="3">
    <source>
        <dbReference type="EMBL" id="CAK9038138.1"/>
    </source>
</evidence>
<reference evidence="4 5" key="1">
    <citation type="submission" date="2024-02" db="EMBL/GenBank/DDBJ databases">
        <authorList>
            <person name="Chen Y."/>
            <person name="Shah S."/>
            <person name="Dougan E. K."/>
            <person name="Thang M."/>
            <person name="Chan C."/>
        </authorList>
    </citation>
    <scope>NUCLEOTIDE SEQUENCE [LARGE SCALE GENOMIC DNA]</scope>
</reference>
<comment type="caution">
    <text evidence="4">The sequence shown here is derived from an EMBL/GenBank/DDBJ whole genome shotgun (WGS) entry which is preliminary data.</text>
</comment>
<accession>A0ABP0LG46</accession>
<gene>
    <name evidence="3" type="ORF">CCMP2556_LOCUS20927</name>
    <name evidence="4" type="ORF">CCMP2556_LOCUS20934</name>
</gene>
<keyword evidence="2" id="KW-0808">Transferase</keyword>
<evidence type="ECO:0000256" key="2">
    <source>
        <dbReference type="ARBA" id="ARBA00022679"/>
    </source>
</evidence>
<evidence type="ECO:0008006" key="6">
    <source>
        <dbReference type="Google" id="ProtNLM"/>
    </source>
</evidence>
<dbReference type="PANTHER" id="PTHR48043:SF145">
    <property type="entry name" value="FI06409P-RELATED"/>
    <property type="match status" value="1"/>
</dbReference>
<sequence length="482" mass="51598">MVRCLFNCSEHVGHLNPTLPVVKALVESGHEVHFLCLEMARKKIEEVGGIFHNTMDIQSELYSSRGLEGREIPKLAVFSIMEEHGLEMTFLNFLKCLNVSLELELPGTLRFLRRLKPDVLVYDPIIASRAAPIAAKVLGIPAIGLLTLAGPGAMRRHAPALLEPLTLQEAGGLLPEFAPHMEATRRINERYGLTLKSTHLLPDGYLDTCLRNNILVTTTEQLQDPVTEAIMEAYEEDGTTFTFVGPLLLPSVPQTVDPVIQRVLEARAAGTRIVAVSMGTVVTGGDKVAGWDADFNGQSITGRELCRAVWAGTFDACMGKDILIVTALGLQPEPLQDIEVPSNALCVTSFAQVELLKAGVDVFVTHGGQNSFMEAISFAIPMVVCPGFGDQVVNAAKAMALGVGLKVDRPVIVSKEEAPEAAIRYREALSGALHRVLSEASFRAAAEVQANSLRSAAGVPMAVDVVVKAAQGPARSVAAAGA</sequence>